<evidence type="ECO:0000259" key="9">
    <source>
        <dbReference type="PROSITE" id="PS50157"/>
    </source>
</evidence>
<dbReference type="GO" id="GO:0005634">
    <property type="term" value="C:nucleus"/>
    <property type="evidence" value="ECO:0007669"/>
    <property type="project" value="UniProtKB-SubCell"/>
</dbReference>
<dbReference type="InterPro" id="IPR036236">
    <property type="entry name" value="Znf_C2H2_sf"/>
</dbReference>
<feature type="domain" description="C2H2-type" evidence="9">
    <location>
        <begin position="132"/>
        <end position="155"/>
    </location>
</feature>
<comment type="subcellular location">
    <subcellularLocation>
        <location evidence="1">Nucleus</location>
    </subcellularLocation>
</comment>
<dbReference type="Proteomes" id="UP001159042">
    <property type="component" value="Unassembled WGS sequence"/>
</dbReference>
<evidence type="ECO:0000256" key="3">
    <source>
        <dbReference type="ARBA" id="ARBA00022771"/>
    </source>
</evidence>
<dbReference type="PROSITE" id="PS50157">
    <property type="entry name" value="ZINC_FINGER_C2H2_2"/>
    <property type="match status" value="3"/>
</dbReference>
<keyword evidence="7" id="KW-0539">Nucleus</keyword>
<feature type="domain" description="C2H2-type" evidence="9">
    <location>
        <begin position="28"/>
        <end position="55"/>
    </location>
</feature>
<dbReference type="Gene3D" id="3.30.160.60">
    <property type="entry name" value="Classic Zinc Finger"/>
    <property type="match status" value="2"/>
</dbReference>
<dbReference type="PANTHER" id="PTHR46179:SF13">
    <property type="entry name" value="C2H2-TYPE DOMAIN-CONTAINING PROTEIN"/>
    <property type="match status" value="1"/>
</dbReference>
<proteinExistence type="predicted"/>
<evidence type="ECO:0000256" key="8">
    <source>
        <dbReference type="PROSITE-ProRule" id="PRU00042"/>
    </source>
</evidence>
<protein>
    <recommendedName>
        <fullName evidence="9">C2H2-type domain-containing protein</fullName>
    </recommendedName>
</protein>
<accession>A0AAV8WFB8</accession>
<evidence type="ECO:0000313" key="10">
    <source>
        <dbReference type="EMBL" id="KAJ8924922.1"/>
    </source>
</evidence>
<keyword evidence="5" id="KW-0805">Transcription regulation</keyword>
<keyword evidence="2" id="KW-0479">Metal-binding</keyword>
<evidence type="ECO:0000313" key="11">
    <source>
        <dbReference type="Proteomes" id="UP001159042"/>
    </source>
</evidence>
<dbReference type="InterPro" id="IPR051061">
    <property type="entry name" value="Zinc_finger_trans_reg"/>
</dbReference>
<evidence type="ECO:0000256" key="1">
    <source>
        <dbReference type="ARBA" id="ARBA00004123"/>
    </source>
</evidence>
<organism evidence="10 11">
    <name type="scientific">Exocentrus adspersus</name>
    <dbReference type="NCBI Taxonomy" id="1586481"/>
    <lineage>
        <taxon>Eukaryota</taxon>
        <taxon>Metazoa</taxon>
        <taxon>Ecdysozoa</taxon>
        <taxon>Arthropoda</taxon>
        <taxon>Hexapoda</taxon>
        <taxon>Insecta</taxon>
        <taxon>Pterygota</taxon>
        <taxon>Neoptera</taxon>
        <taxon>Endopterygota</taxon>
        <taxon>Coleoptera</taxon>
        <taxon>Polyphaga</taxon>
        <taxon>Cucujiformia</taxon>
        <taxon>Chrysomeloidea</taxon>
        <taxon>Cerambycidae</taxon>
        <taxon>Lamiinae</taxon>
        <taxon>Acanthocinini</taxon>
        <taxon>Exocentrus</taxon>
    </lineage>
</organism>
<name>A0AAV8WFB8_9CUCU</name>
<evidence type="ECO:0000256" key="2">
    <source>
        <dbReference type="ARBA" id="ARBA00022723"/>
    </source>
</evidence>
<evidence type="ECO:0000256" key="7">
    <source>
        <dbReference type="ARBA" id="ARBA00023242"/>
    </source>
</evidence>
<dbReference type="PANTHER" id="PTHR46179">
    <property type="entry name" value="ZINC FINGER PROTEIN"/>
    <property type="match status" value="1"/>
</dbReference>
<dbReference type="SMART" id="SM00355">
    <property type="entry name" value="ZnF_C2H2"/>
    <property type="match status" value="4"/>
</dbReference>
<evidence type="ECO:0000256" key="4">
    <source>
        <dbReference type="ARBA" id="ARBA00022833"/>
    </source>
</evidence>
<keyword evidence="6" id="KW-0804">Transcription</keyword>
<dbReference type="GO" id="GO:0006357">
    <property type="term" value="P:regulation of transcription by RNA polymerase II"/>
    <property type="evidence" value="ECO:0007669"/>
    <property type="project" value="TreeGrafter"/>
</dbReference>
<sequence length="170" mass="20300">NSEFISMLKETLVASELSVRLKLRTGKHTCFSCKRSYRHHQSLQRHKKYECGKKPSFKCNQEGCLFEAKLKSNLTQHLRVVFYASNFEEYSKLKVYRHDDVRYGCATCKKIYVQKKTLGRHLRFDCGQSPKFQCQVCSKKFKHGYILLKHIRRTHNINIEKLRRRHKEKS</sequence>
<comment type="caution">
    <text evidence="10">The sequence shown here is derived from an EMBL/GenBank/DDBJ whole genome shotgun (WGS) entry which is preliminary data.</text>
</comment>
<evidence type="ECO:0000256" key="6">
    <source>
        <dbReference type="ARBA" id="ARBA00023163"/>
    </source>
</evidence>
<dbReference type="InterPro" id="IPR013087">
    <property type="entry name" value="Znf_C2H2_type"/>
</dbReference>
<feature type="domain" description="C2H2-type" evidence="9">
    <location>
        <begin position="103"/>
        <end position="130"/>
    </location>
</feature>
<keyword evidence="3 8" id="KW-0863">Zinc-finger</keyword>
<keyword evidence="4" id="KW-0862">Zinc</keyword>
<evidence type="ECO:0000256" key="5">
    <source>
        <dbReference type="ARBA" id="ARBA00023015"/>
    </source>
</evidence>
<dbReference type="PROSITE" id="PS00028">
    <property type="entry name" value="ZINC_FINGER_C2H2_1"/>
    <property type="match status" value="1"/>
</dbReference>
<feature type="non-terminal residue" evidence="10">
    <location>
        <position position="1"/>
    </location>
</feature>
<dbReference type="EMBL" id="JANEYG010000002">
    <property type="protein sequence ID" value="KAJ8924922.1"/>
    <property type="molecule type" value="Genomic_DNA"/>
</dbReference>
<reference evidence="10 11" key="1">
    <citation type="journal article" date="2023" name="Insect Mol. Biol.">
        <title>Genome sequencing provides insights into the evolution of gene families encoding plant cell wall-degrading enzymes in longhorned beetles.</title>
        <authorList>
            <person name="Shin N.R."/>
            <person name="Okamura Y."/>
            <person name="Kirsch R."/>
            <person name="Pauchet Y."/>
        </authorList>
    </citation>
    <scope>NUCLEOTIDE SEQUENCE [LARGE SCALE GENOMIC DNA]</scope>
    <source>
        <strain evidence="10">EAD_L_NR</strain>
    </source>
</reference>
<keyword evidence="11" id="KW-1185">Reference proteome</keyword>
<dbReference type="SUPFAM" id="SSF57667">
    <property type="entry name" value="beta-beta-alpha zinc fingers"/>
    <property type="match status" value="1"/>
</dbReference>
<gene>
    <name evidence="10" type="ORF">NQ315_001079</name>
</gene>
<dbReference type="GO" id="GO:0008270">
    <property type="term" value="F:zinc ion binding"/>
    <property type="evidence" value="ECO:0007669"/>
    <property type="project" value="UniProtKB-KW"/>
</dbReference>
<dbReference type="AlphaFoldDB" id="A0AAV8WFB8"/>